<dbReference type="SUPFAM" id="SSF55811">
    <property type="entry name" value="Nudix"/>
    <property type="match status" value="1"/>
</dbReference>
<protein>
    <submittedName>
        <fullName evidence="4">NUDIX hydrolase</fullName>
    </submittedName>
</protein>
<dbReference type="PROSITE" id="PS51462">
    <property type="entry name" value="NUDIX"/>
    <property type="match status" value="1"/>
</dbReference>
<accession>A0A2G3E3M4</accession>
<dbReference type="GO" id="GO:0019693">
    <property type="term" value="P:ribose phosphate metabolic process"/>
    <property type="evidence" value="ECO:0007669"/>
    <property type="project" value="TreeGrafter"/>
</dbReference>
<dbReference type="RefSeq" id="WP_099386006.1">
    <property type="nucleotide sequence ID" value="NZ_JANSWH010000099.1"/>
</dbReference>
<dbReference type="InterPro" id="IPR015797">
    <property type="entry name" value="NUDIX_hydrolase-like_dom_sf"/>
</dbReference>
<dbReference type="Gene3D" id="3.90.79.10">
    <property type="entry name" value="Nucleoside Triphosphate Pyrophosphohydrolase"/>
    <property type="match status" value="1"/>
</dbReference>
<comment type="caution">
    <text evidence="4">The sequence shown here is derived from an EMBL/GenBank/DDBJ whole genome shotgun (WGS) entry which is preliminary data.</text>
</comment>
<organism evidence="4 5">
    <name type="scientific">Agathobacter ruminis</name>
    <dbReference type="NCBI Taxonomy" id="1712665"/>
    <lineage>
        <taxon>Bacteria</taxon>
        <taxon>Bacillati</taxon>
        <taxon>Bacillota</taxon>
        <taxon>Clostridia</taxon>
        <taxon>Lachnospirales</taxon>
        <taxon>Lachnospiraceae</taxon>
        <taxon>Agathobacter</taxon>
    </lineage>
</organism>
<keyword evidence="2 4" id="KW-0378">Hydrolase</keyword>
<dbReference type="InterPro" id="IPR000086">
    <property type="entry name" value="NUDIX_hydrolase_dom"/>
</dbReference>
<dbReference type="GO" id="GO:0016787">
    <property type="term" value="F:hydrolase activity"/>
    <property type="evidence" value="ECO:0007669"/>
    <property type="project" value="UniProtKB-KW"/>
</dbReference>
<evidence type="ECO:0000256" key="1">
    <source>
        <dbReference type="ARBA" id="ARBA00001946"/>
    </source>
</evidence>
<reference evidence="4 5" key="1">
    <citation type="submission" date="2017-10" db="EMBL/GenBank/DDBJ databases">
        <title>Resolving the taxonomy of Roseburia spp., Eubacterium rectale and Agathobacter spp. through phylogenomic analysis.</title>
        <authorList>
            <person name="Sheridan P.O."/>
            <person name="Walker A.W."/>
            <person name="Duncan S.H."/>
            <person name="Scott K.P."/>
            <person name="Toole P.W.O."/>
            <person name="Luis P."/>
            <person name="Flint H.J."/>
        </authorList>
    </citation>
    <scope>NUCLEOTIDE SEQUENCE [LARGE SCALE GENOMIC DNA]</scope>
    <source>
        <strain evidence="4 5">JK623</strain>
    </source>
</reference>
<evidence type="ECO:0000256" key="2">
    <source>
        <dbReference type="ARBA" id="ARBA00022801"/>
    </source>
</evidence>
<proteinExistence type="predicted"/>
<comment type="cofactor">
    <cofactor evidence="1">
        <name>Mg(2+)</name>
        <dbReference type="ChEBI" id="CHEBI:18420"/>
    </cofactor>
</comment>
<gene>
    <name evidence="4" type="ORF">CSX02_06025</name>
</gene>
<dbReference type="PANTHER" id="PTHR11839:SF18">
    <property type="entry name" value="NUDIX HYDROLASE DOMAIN-CONTAINING PROTEIN"/>
    <property type="match status" value="1"/>
</dbReference>
<dbReference type="PANTHER" id="PTHR11839">
    <property type="entry name" value="UDP/ADP-SUGAR PYROPHOSPHATASE"/>
    <property type="match status" value="1"/>
</dbReference>
<dbReference type="GO" id="GO:0006753">
    <property type="term" value="P:nucleoside phosphate metabolic process"/>
    <property type="evidence" value="ECO:0007669"/>
    <property type="project" value="TreeGrafter"/>
</dbReference>
<name>A0A2G3E3M4_9FIRM</name>
<dbReference type="Proteomes" id="UP000224563">
    <property type="component" value="Unassembled WGS sequence"/>
</dbReference>
<keyword evidence="5" id="KW-1185">Reference proteome</keyword>
<reference evidence="4 5" key="2">
    <citation type="submission" date="2017-10" db="EMBL/GenBank/DDBJ databases">
        <authorList>
            <person name="Banno H."/>
            <person name="Chua N.-H."/>
        </authorList>
    </citation>
    <scope>NUCLEOTIDE SEQUENCE [LARGE SCALE GENOMIC DNA]</scope>
    <source>
        <strain evidence="4 5">JK623</strain>
    </source>
</reference>
<dbReference type="EMBL" id="PDYG01000030">
    <property type="protein sequence ID" value="PHU37755.1"/>
    <property type="molecule type" value="Genomic_DNA"/>
</dbReference>
<sequence>MVFHQKRLSRELVYQGTILDIYKDKMELANGNTEEWDFVSHRMGAACVLPVLEDGRVILVRQYRNALERETLEIPAGCRDSVDEDTRLTAQRELEEETGYHSDDISFLVSINSAGAFCDEHIDIYVAKNLKAGEQHLDEAESIDLEILDLKQVQKMIFDGIIQDSKTVAAIMSYACSAIS</sequence>
<feature type="domain" description="Nudix hydrolase" evidence="3">
    <location>
        <begin position="40"/>
        <end position="170"/>
    </location>
</feature>
<dbReference type="AlphaFoldDB" id="A0A2G3E3M4"/>
<evidence type="ECO:0000313" key="4">
    <source>
        <dbReference type="EMBL" id="PHU37755.1"/>
    </source>
</evidence>
<dbReference type="Pfam" id="PF00293">
    <property type="entry name" value="NUDIX"/>
    <property type="match status" value="1"/>
</dbReference>
<evidence type="ECO:0000313" key="5">
    <source>
        <dbReference type="Proteomes" id="UP000224563"/>
    </source>
</evidence>
<evidence type="ECO:0000259" key="3">
    <source>
        <dbReference type="PROSITE" id="PS51462"/>
    </source>
</evidence>